<gene>
    <name evidence="1" type="ORF">DEO72_LG3g984</name>
</gene>
<evidence type="ECO:0000313" key="2">
    <source>
        <dbReference type="Proteomes" id="UP000501690"/>
    </source>
</evidence>
<accession>A0A4D6LCY2</accession>
<sequence>MILMGEVIEKLESMDERLRVDQRCRNIEQEWYENKQILSDMLRDASKNNFIELLVTVNTTPQPHQRFPENPDFNALRHEIKDVLLKLAIRAEQMFEDLSQLMNDAVRKVTLEDMMNMMTEMMKMNQTDQKEMMNAATQSLQNQSEKLIAESHHTDISTDRYNDAHSNMSTDGHINFAKDVADEEIKDSHINISTDGYVDDAQCEYKVVPVDEDMSTNDHFQEQSCENNTMEEPSAVEEPTILEDAAEASTIATDLVNDEATDRHLHHVSAAGSTSTTSGRRLHQVWPPQFSLLLPAPAAMAAPLHSSSSRAICTTVAAEELRCILHTILHAVAVAPP</sequence>
<organism evidence="1 2">
    <name type="scientific">Vigna unguiculata</name>
    <name type="common">Cowpea</name>
    <dbReference type="NCBI Taxonomy" id="3917"/>
    <lineage>
        <taxon>Eukaryota</taxon>
        <taxon>Viridiplantae</taxon>
        <taxon>Streptophyta</taxon>
        <taxon>Embryophyta</taxon>
        <taxon>Tracheophyta</taxon>
        <taxon>Spermatophyta</taxon>
        <taxon>Magnoliopsida</taxon>
        <taxon>eudicotyledons</taxon>
        <taxon>Gunneridae</taxon>
        <taxon>Pentapetalae</taxon>
        <taxon>rosids</taxon>
        <taxon>fabids</taxon>
        <taxon>Fabales</taxon>
        <taxon>Fabaceae</taxon>
        <taxon>Papilionoideae</taxon>
        <taxon>50 kb inversion clade</taxon>
        <taxon>NPAAA clade</taxon>
        <taxon>indigoferoid/millettioid clade</taxon>
        <taxon>Phaseoleae</taxon>
        <taxon>Vigna</taxon>
    </lineage>
</organism>
<keyword evidence="2" id="KW-1185">Reference proteome</keyword>
<dbReference type="AlphaFoldDB" id="A0A4D6LCY2"/>
<protein>
    <submittedName>
        <fullName evidence="1">Uncharacterized protein</fullName>
    </submittedName>
</protein>
<dbReference type="EMBL" id="CP039347">
    <property type="protein sequence ID" value="QCD86461.1"/>
    <property type="molecule type" value="Genomic_DNA"/>
</dbReference>
<name>A0A4D6LCY2_VIGUN</name>
<proteinExistence type="predicted"/>
<reference evidence="1 2" key="1">
    <citation type="submission" date="2019-04" db="EMBL/GenBank/DDBJ databases">
        <title>An improved genome assembly and genetic linkage map for asparagus bean, Vigna unguiculata ssp. sesquipedialis.</title>
        <authorList>
            <person name="Xia Q."/>
            <person name="Zhang R."/>
            <person name="Dong Y."/>
        </authorList>
    </citation>
    <scope>NUCLEOTIDE SEQUENCE [LARGE SCALE GENOMIC DNA]</scope>
    <source>
        <tissue evidence="1">Leaf</tissue>
    </source>
</reference>
<evidence type="ECO:0000313" key="1">
    <source>
        <dbReference type="EMBL" id="QCD86461.1"/>
    </source>
</evidence>
<dbReference type="Proteomes" id="UP000501690">
    <property type="component" value="Linkage Group LG3"/>
</dbReference>